<organism evidence="1">
    <name type="scientific">Amphimedon queenslandica</name>
    <name type="common">Sponge</name>
    <dbReference type="NCBI Taxonomy" id="400682"/>
    <lineage>
        <taxon>Eukaryota</taxon>
        <taxon>Metazoa</taxon>
        <taxon>Porifera</taxon>
        <taxon>Demospongiae</taxon>
        <taxon>Heteroscleromorpha</taxon>
        <taxon>Haplosclerida</taxon>
        <taxon>Niphatidae</taxon>
        <taxon>Amphimedon</taxon>
    </lineage>
</organism>
<proteinExistence type="predicted"/>
<protein>
    <submittedName>
        <fullName evidence="1">Uncharacterized protein</fullName>
    </submittedName>
</protein>
<accession>A0A1X7VJ49</accession>
<dbReference type="EnsemblMetazoa" id="Aqu2.1.40371_001">
    <property type="protein sequence ID" value="Aqu2.1.40371_001"/>
    <property type="gene ID" value="Aqu2.1.40371"/>
</dbReference>
<dbReference type="InParanoid" id="A0A1X7VJ49"/>
<name>A0A1X7VJ49_AMPQE</name>
<dbReference type="AlphaFoldDB" id="A0A1X7VJ49"/>
<sequence length="154" mass="16923">MMVLNICLSKIEPIENIELVSDNEELQEICEAMPIAEGKISAVLNTNEYQVCISCTGNVNLINDHIGQCIKCFATVKLSKYGSHKSAHFINTSASGKNWQLMAYNDMLLLMTAGIDGGSVMEKLLNIGSIKLLTTPIMSLKQLCMTVKQLNLII</sequence>
<reference evidence="1" key="1">
    <citation type="submission" date="2017-05" db="UniProtKB">
        <authorList>
            <consortium name="EnsemblMetazoa"/>
        </authorList>
    </citation>
    <scope>IDENTIFICATION</scope>
</reference>
<evidence type="ECO:0000313" key="1">
    <source>
        <dbReference type="EnsemblMetazoa" id="Aqu2.1.40371_001"/>
    </source>
</evidence>